<evidence type="ECO:0000313" key="1">
    <source>
        <dbReference type="EMBL" id="CAI9778891.1"/>
    </source>
</evidence>
<dbReference type="PANTHER" id="PTHR33739:SF5">
    <property type="entry name" value="MEDIATOR OF RNA POLYMERASE II TRANSCRIPTION SUBUNIT 33A"/>
    <property type="match status" value="1"/>
</dbReference>
<dbReference type="Proteomes" id="UP000834106">
    <property type="component" value="Chromosome 16"/>
</dbReference>
<accession>A0AAD2A0B8</accession>
<dbReference type="InterPro" id="IPR039638">
    <property type="entry name" value="MED33A/B"/>
</dbReference>
<proteinExistence type="predicted"/>
<dbReference type="GO" id="GO:0016592">
    <property type="term" value="C:mediator complex"/>
    <property type="evidence" value="ECO:0007669"/>
    <property type="project" value="InterPro"/>
</dbReference>
<organism evidence="1 2">
    <name type="scientific">Fraxinus pennsylvanica</name>
    <dbReference type="NCBI Taxonomy" id="56036"/>
    <lineage>
        <taxon>Eukaryota</taxon>
        <taxon>Viridiplantae</taxon>
        <taxon>Streptophyta</taxon>
        <taxon>Embryophyta</taxon>
        <taxon>Tracheophyta</taxon>
        <taxon>Spermatophyta</taxon>
        <taxon>Magnoliopsida</taxon>
        <taxon>eudicotyledons</taxon>
        <taxon>Gunneridae</taxon>
        <taxon>Pentapetalae</taxon>
        <taxon>asterids</taxon>
        <taxon>lamiids</taxon>
        <taxon>Lamiales</taxon>
        <taxon>Oleaceae</taxon>
        <taxon>Oleeae</taxon>
        <taxon>Fraxinus</taxon>
    </lineage>
</organism>
<protein>
    <submittedName>
        <fullName evidence="1">Uncharacterized protein</fullName>
    </submittedName>
</protein>
<dbReference type="PANTHER" id="PTHR33739">
    <property type="entry name" value="OS07G0681500 PROTEIN"/>
    <property type="match status" value="1"/>
</dbReference>
<gene>
    <name evidence="1" type="ORF">FPE_LOCUS26321</name>
</gene>
<name>A0AAD2A0B8_9LAMI</name>
<keyword evidence="2" id="KW-1185">Reference proteome</keyword>
<dbReference type="AlphaFoldDB" id="A0AAD2A0B8"/>
<evidence type="ECO:0000313" key="2">
    <source>
        <dbReference type="Proteomes" id="UP000834106"/>
    </source>
</evidence>
<sequence>MNLLDTILNFCQICTLLTNEPSVHLVQFVFSIVWKLVDASLDDEGLLQLTPEKQSQWSTEPQDMDIDAMMFLQNKVTSRILYLARQNIHSALWLPLDLLLEDAMDGYQVNATSAIEIVAGEVIFCINLNKKSIYVLVLALYVMTLDGCSTSCSNEELSFTFWEEESLTTDEIEDGMGCKNQVSRMRPGNLHHLIVEACIARNLLDMSVYFWPVNGSIDERIAGATILCVASLICGWNVQEHTVYFITRLLSPPVPVDYSGCDSFLVLQLAGSLMTICDWFTCSEYLMDLDNRRGDICPCRVLNLLFF</sequence>
<dbReference type="GO" id="GO:2000762">
    <property type="term" value="P:regulation of phenylpropanoid metabolic process"/>
    <property type="evidence" value="ECO:0007669"/>
    <property type="project" value="InterPro"/>
</dbReference>
<reference evidence="1" key="1">
    <citation type="submission" date="2023-05" db="EMBL/GenBank/DDBJ databases">
        <authorList>
            <person name="Huff M."/>
        </authorList>
    </citation>
    <scope>NUCLEOTIDE SEQUENCE</scope>
</reference>
<dbReference type="EMBL" id="OU503051">
    <property type="protein sequence ID" value="CAI9778891.1"/>
    <property type="molecule type" value="Genomic_DNA"/>
</dbReference>